<evidence type="ECO:0008006" key="3">
    <source>
        <dbReference type="Google" id="ProtNLM"/>
    </source>
</evidence>
<comment type="caution">
    <text evidence="1">The sequence shown here is derived from an EMBL/GenBank/DDBJ whole genome shotgun (WGS) entry which is preliminary data.</text>
</comment>
<reference evidence="2" key="1">
    <citation type="journal article" date="2019" name="Int. J. Syst. Evol. Microbiol.">
        <title>The Global Catalogue of Microorganisms (GCM) 10K type strain sequencing project: providing services to taxonomists for standard genome sequencing and annotation.</title>
        <authorList>
            <consortium name="The Broad Institute Genomics Platform"/>
            <consortium name="The Broad Institute Genome Sequencing Center for Infectious Disease"/>
            <person name="Wu L."/>
            <person name="Ma J."/>
        </authorList>
    </citation>
    <scope>NUCLEOTIDE SEQUENCE [LARGE SCALE GENOMIC DNA]</scope>
    <source>
        <strain evidence="2">TBRC 1276</strain>
    </source>
</reference>
<evidence type="ECO:0000313" key="2">
    <source>
        <dbReference type="Proteomes" id="UP001595851"/>
    </source>
</evidence>
<proteinExistence type="predicted"/>
<name>A0ABV8GE63_9ACTN</name>
<dbReference type="RefSeq" id="WP_379531056.1">
    <property type="nucleotide sequence ID" value="NZ_JBHSBI010000014.1"/>
</dbReference>
<dbReference type="Proteomes" id="UP001595851">
    <property type="component" value="Unassembled WGS sequence"/>
</dbReference>
<evidence type="ECO:0000313" key="1">
    <source>
        <dbReference type="EMBL" id="MFC4011108.1"/>
    </source>
</evidence>
<dbReference type="EMBL" id="JBHSBI010000014">
    <property type="protein sequence ID" value="MFC4011108.1"/>
    <property type="molecule type" value="Genomic_DNA"/>
</dbReference>
<accession>A0ABV8GE63</accession>
<organism evidence="1 2">
    <name type="scientific">Nonomuraea purpurea</name>
    <dbReference type="NCBI Taxonomy" id="1849276"/>
    <lineage>
        <taxon>Bacteria</taxon>
        <taxon>Bacillati</taxon>
        <taxon>Actinomycetota</taxon>
        <taxon>Actinomycetes</taxon>
        <taxon>Streptosporangiales</taxon>
        <taxon>Streptosporangiaceae</taxon>
        <taxon>Nonomuraea</taxon>
    </lineage>
</organism>
<sequence length="79" mass="8362">MAMMNANELPAVMTGGVNAFADQVVVLRDGRVAGHGPPLEVLTPIFIEEVFGVRAHVGPHPITGRPHIAVASPNPWSRS</sequence>
<keyword evidence="2" id="KW-1185">Reference proteome</keyword>
<gene>
    <name evidence="1" type="ORF">ACFOY2_28040</name>
</gene>
<protein>
    <recommendedName>
        <fullName evidence="3">ABC transporter ATP-binding protein</fullName>
    </recommendedName>
</protein>